<organism evidence="2 3">
    <name type="scientific">Periplaneta americana</name>
    <name type="common">American cockroach</name>
    <name type="synonym">Blatta americana</name>
    <dbReference type="NCBI Taxonomy" id="6978"/>
    <lineage>
        <taxon>Eukaryota</taxon>
        <taxon>Metazoa</taxon>
        <taxon>Ecdysozoa</taxon>
        <taxon>Arthropoda</taxon>
        <taxon>Hexapoda</taxon>
        <taxon>Insecta</taxon>
        <taxon>Pterygota</taxon>
        <taxon>Neoptera</taxon>
        <taxon>Polyneoptera</taxon>
        <taxon>Dictyoptera</taxon>
        <taxon>Blattodea</taxon>
        <taxon>Blattoidea</taxon>
        <taxon>Blattidae</taxon>
        <taxon>Blattinae</taxon>
        <taxon>Periplaneta</taxon>
    </lineage>
</organism>
<evidence type="ECO:0000313" key="2">
    <source>
        <dbReference type="EMBL" id="KAJ4448115.1"/>
    </source>
</evidence>
<keyword evidence="3" id="KW-1185">Reference proteome</keyword>
<name>A0ABQ8TQW9_PERAM</name>
<evidence type="ECO:0000313" key="3">
    <source>
        <dbReference type="Proteomes" id="UP001148838"/>
    </source>
</evidence>
<comment type="caution">
    <text evidence="2">The sequence shown here is derived from an EMBL/GenBank/DDBJ whole genome shotgun (WGS) entry which is preliminary data.</text>
</comment>
<dbReference type="EMBL" id="JAJSOF020000005">
    <property type="protein sequence ID" value="KAJ4448115.1"/>
    <property type="molecule type" value="Genomic_DNA"/>
</dbReference>
<sequence length="186" mass="21750">MDILTRKPQVADESFDVVTVPLTSLMALRYPSCYVMEIVFALRLVTEREKLVSLLFGFVCLYWLTGYLFSNLARMNSGFQIFSVENPSLWAEFEHEMHKINRKHAYLTLVRPLMEYGTTCWDPYRIYQLPKCITMLVGHRSHTLAEISRENFFPHEDSNQRAFRNASARQDALDHDATARNYINKS</sequence>
<reference evidence="2 3" key="1">
    <citation type="journal article" date="2022" name="Allergy">
        <title>Genome assembly and annotation of Periplaneta americana reveal a comprehensive cockroach allergen profile.</title>
        <authorList>
            <person name="Wang L."/>
            <person name="Xiong Q."/>
            <person name="Saelim N."/>
            <person name="Wang L."/>
            <person name="Nong W."/>
            <person name="Wan A.T."/>
            <person name="Shi M."/>
            <person name="Liu X."/>
            <person name="Cao Q."/>
            <person name="Hui J.H.L."/>
            <person name="Sookrung N."/>
            <person name="Leung T.F."/>
            <person name="Tungtrongchitr A."/>
            <person name="Tsui S.K.W."/>
        </authorList>
    </citation>
    <scope>NUCLEOTIDE SEQUENCE [LARGE SCALE GENOMIC DNA]</scope>
    <source>
        <strain evidence="2">PWHHKU_190912</strain>
    </source>
</reference>
<gene>
    <name evidence="2" type="ORF">ANN_10127</name>
</gene>
<accession>A0ABQ8TQW9</accession>
<keyword evidence="1" id="KW-0472">Membrane</keyword>
<proteinExistence type="predicted"/>
<protein>
    <submittedName>
        <fullName evidence="2">Uncharacterized protein</fullName>
    </submittedName>
</protein>
<keyword evidence="1" id="KW-1133">Transmembrane helix</keyword>
<feature type="transmembrane region" description="Helical" evidence="1">
    <location>
        <begin position="51"/>
        <end position="69"/>
    </location>
</feature>
<evidence type="ECO:0000256" key="1">
    <source>
        <dbReference type="SAM" id="Phobius"/>
    </source>
</evidence>
<dbReference type="Proteomes" id="UP001148838">
    <property type="component" value="Unassembled WGS sequence"/>
</dbReference>
<keyword evidence="1" id="KW-0812">Transmembrane</keyword>